<protein>
    <submittedName>
        <fullName evidence="6">YbfB/YjiJ family MFS transporter</fullName>
    </submittedName>
</protein>
<dbReference type="PROSITE" id="PS50850">
    <property type="entry name" value="MFS"/>
    <property type="match status" value="1"/>
</dbReference>
<dbReference type="Proteomes" id="UP001191082">
    <property type="component" value="Unassembled WGS sequence"/>
</dbReference>
<feature type="transmembrane region" description="Helical" evidence="4">
    <location>
        <begin position="114"/>
        <end position="132"/>
    </location>
</feature>
<feature type="transmembrane region" description="Helical" evidence="4">
    <location>
        <begin position="252"/>
        <end position="273"/>
    </location>
</feature>
<feature type="transmembrane region" description="Helical" evidence="4">
    <location>
        <begin position="344"/>
        <end position="367"/>
    </location>
</feature>
<evidence type="ECO:0000313" key="6">
    <source>
        <dbReference type="EMBL" id="TMV11764.1"/>
    </source>
</evidence>
<evidence type="ECO:0000259" key="5">
    <source>
        <dbReference type="PROSITE" id="PS50850"/>
    </source>
</evidence>
<feature type="transmembrane region" description="Helical" evidence="4">
    <location>
        <begin position="310"/>
        <end position="332"/>
    </location>
</feature>
<evidence type="ECO:0000313" key="7">
    <source>
        <dbReference type="Proteomes" id="UP001191082"/>
    </source>
</evidence>
<dbReference type="SUPFAM" id="SSF103473">
    <property type="entry name" value="MFS general substrate transporter"/>
    <property type="match status" value="1"/>
</dbReference>
<comment type="caution">
    <text evidence="6">The sequence shown here is derived from an EMBL/GenBank/DDBJ whole genome shotgun (WGS) entry which is preliminary data.</text>
</comment>
<feature type="transmembrane region" description="Helical" evidence="4">
    <location>
        <begin position="181"/>
        <end position="202"/>
    </location>
</feature>
<evidence type="ECO:0000256" key="2">
    <source>
        <dbReference type="ARBA" id="ARBA00022989"/>
    </source>
</evidence>
<dbReference type="InterPro" id="IPR010645">
    <property type="entry name" value="MFS_4"/>
</dbReference>
<evidence type="ECO:0000256" key="4">
    <source>
        <dbReference type="SAM" id="Phobius"/>
    </source>
</evidence>
<feature type="transmembrane region" description="Helical" evidence="4">
    <location>
        <begin position="222"/>
        <end position="246"/>
    </location>
</feature>
<dbReference type="Gene3D" id="1.20.1250.20">
    <property type="entry name" value="MFS general substrate transporter like domains"/>
    <property type="match status" value="1"/>
</dbReference>
<dbReference type="Pfam" id="PF06779">
    <property type="entry name" value="MFS_4"/>
    <property type="match status" value="1"/>
</dbReference>
<feature type="transmembrane region" description="Helical" evidence="4">
    <location>
        <begin position="16"/>
        <end position="37"/>
    </location>
</feature>
<keyword evidence="1 4" id="KW-0812">Transmembrane</keyword>
<feature type="transmembrane region" description="Helical" evidence="4">
    <location>
        <begin position="57"/>
        <end position="78"/>
    </location>
</feature>
<name>A0ABY2X7J8_9RHOB</name>
<evidence type="ECO:0000256" key="3">
    <source>
        <dbReference type="ARBA" id="ARBA00023136"/>
    </source>
</evidence>
<evidence type="ECO:0000256" key="1">
    <source>
        <dbReference type="ARBA" id="ARBA00022692"/>
    </source>
</evidence>
<dbReference type="RefSeq" id="WP_138864826.1">
    <property type="nucleotide sequence ID" value="NZ_VCPC01000003.1"/>
</dbReference>
<keyword evidence="3 4" id="KW-0472">Membrane</keyword>
<feature type="transmembrane region" description="Helical" evidence="4">
    <location>
        <begin position="144"/>
        <end position="169"/>
    </location>
</feature>
<reference evidence="6 7" key="1">
    <citation type="submission" date="2019-05" db="EMBL/GenBank/DDBJ databases">
        <title>Marivita sp. nov. isolated from sea sediment.</title>
        <authorList>
            <person name="Kim W."/>
        </authorList>
    </citation>
    <scope>NUCLEOTIDE SEQUENCE [LARGE SCALE GENOMIC DNA]</scope>
    <source>
        <strain evidence="6 7">CAU 1492</strain>
    </source>
</reference>
<dbReference type="InterPro" id="IPR020846">
    <property type="entry name" value="MFS_dom"/>
</dbReference>
<dbReference type="InterPro" id="IPR036259">
    <property type="entry name" value="MFS_trans_sf"/>
</dbReference>
<accession>A0ABY2X7J8</accession>
<gene>
    <name evidence="6" type="ORF">FGK64_15995</name>
</gene>
<feature type="transmembrane region" description="Helical" evidence="4">
    <location>
        <begin position="285"/>
        <end position="304"/>
    </location>
</feature>
<feature type="transmembrane region" description="Helical" evidence="4">
    <location>
        <begin position="373"/>
        <end position="393"/>
    </location>
</feature>
<dbReference type="PANTHER" id="PTHR23537:SF1">
    <property type="entry name" value="SUGAR TRANSPORTER"/>
    <property type="match status" value="1"/>
</dbReference>
<keyword evidence="2 4" id="KW-1133">Transmembrane helix</keyword>
<proteinExistence type="predicted"/>
<keyword evidence="7" id="KW-1185">Reference proteome</keyword>
<sequence length="404" mass="42375">MTAQATDTPAGPARPWLVLFGLCLGVCVTNGFARFAYGLILPAMKSELGWTYAQAGWLNTANALGYIVGAVLTMALIGRISPAHLFNFGLVTTALSLLATGQNEALWWQSLWRILAGVFGAMSFSTAGALTAQLFHDAPRKTALAIALLFGFGGGLGIVLSGAVLPLMLDTWGNDIWPVTWTVIGLACVVMVPLALWSGLVLRPPPAQPRPPKEPLPFRAMLGQLGGYGGFGLGYIVYFTFLSAWMTEQGSSARLIALTWVMLGCCLCLSPFLWRPVLERFRGGLPLAMILTGIATGTVLPIWFPSGAGLIASATIFGLCVFMSPGAVTAFVRHNLPASSWGAAISFFTVVFAVAQTVGPYAAGWLGDATGDIGTSLEVAAAVLMLGALSALLQRPIRPAGSAP</sequence>
<dbReference type="EMBL" id="VCPC01000003">
    <property type="protein sequence ID" value="TMV11764.1"/>
    <property type="molecule type" value="Genomic_DNA"/>
</dbReference>
<dbReference type="PANTHER" id="PTHR23537">
    <property type="match status" value="1"/>
</dbReference>
<organism evidence="6 7">
    <name type="scientific">Arenibacterium halophilum</name>
    <dbReference type="NCBI Taxonomy" id="2583821"/>
    <lineage>
        <taxon>Bacteria</taxon>
        <taxon>Pseudomonadati</taxon>
        <taxon>Pseudomonadota</taxon>
        <taxon>Alphaproteobacteria</taxon>
        <taxon>Rhodobacterales</taxon>
        <taxon>Paracoccaceae</taxon>
        <taxon>Arenibacterium</taxon>
    </lineage>
</organism>
<feature type="domain" description="Major facilitator superfamily (MFS) profile" evidence="5">
    <location>
        <begin position="19"/>
        <end position="399"/>
    </location>
</feature>